<accession>A0A0F5J8Y4</accession>
<feature type="compositionally biased region" description="Basic and acidic residues" evidence="1">
    <location>
        <begin position="28"/>
        <end position="45"/>
    </location>
</feature>
<evidence type="ECO:0000313" key="3">
    <source>
        <dbReference type="Proteomes" id="UP000033035"/>
    </source>
</evidence>
<reference evidence="2 3" key="1">
    <citation type="submission" date="2013-04" db="EMBL/GenBank/DDBJ databases">
        <title>The Genome Sequence of Parabacteroides gordonii DSM 23371.</title>
        <authorList>
            <consortium name="The Broad Institute Genomics Platform"/>
            <person name="Earl A."/>
            <person name="Ward D."/>
            <person name="Feldgarden M."/>
            <person name="Gevers D."/>
            <person name="Martens E."/>
            <person name="Sakamoto M."/>
            <person name="Benno Y."/>
            <person name="Suzuki N."/>
            <person name="Matsunaga N."/>
            <person name="Koshihara K."/>
            <person name="Seki M."/>
            <person name="Komiya H."/>
            <person name="Walker B."/>
            <person name="Young S."/>
            <person name="Zeng Q."/>
            <person name="Gargeya S."/>
            <person name="Fitzgerald M."/>
            <person name="Haas B."/>
            <person name="Abouelleil A."/>
            <person name="Allen A.W."/>
            <person name="Alvarado L."/>
            <person name="Arachchi H.M."/>
            <person name="Berlin A.M."/>
            <person name="Chapman S.B."/>
            <person name="Gainer-Dewar J."/>
            <person name="Goldberg J."/>
            <person name="Griggs A."/>
            <person name="Gujja S."/>
            <person name="Hansen M."/>
            <person name="Howarth C."/>
            <person name="Imamovic A."/>
            <person name="Ireland A."/>
            <person name="Larimer J."/>
            <person name="McCowan C."/>
            <person name="Murphy C."/>
            <person name="Pearson M."/>
            <person name="Poon T.W."/>
            <person name="Priest M."/>
            <person name="Roberts A."/>
            <person name="Saif S."/>
            <person name="Shea T."/>
            <person name="Sisk P."/>
            <person name="Sykes S."/>
            <person name="Wortman J."/>
            <person name="Nusbaum C."/>
            <person name="Birren B."/>
        </authorList>
    </citation>
    <scope>NUCLEOTIDE SEQUENCE [LARGE SCALE GENOMIC DNA]</scope>
    <source>
        <strain evidence="2 3">MS-1</strain>
    </source>
</reference>
<evidence type="ECO:0000313" key="2">
    <source>
        <dbReference type="EMBL" id="KKB54173.1"/>
    </source>
</evidence>
<comment type="caution">
    <text evidence="2">The sequence shown here is derived from an EMBL/GenBank/DDBJ whole genome shotgun (WGS) entry which is preliminary data.</text>
</comment>
<evidence type="ECO:0000256" key="1">
    <source>
        <dbReference type="SAM" id="MobiDB-lite"/>
    </source>
</evidence>
<dbReference type="AlphaFoldDB" id="A0A0F5J8Y4"/>
<dbReference type="HOGENOM" id="CLU_2181355_0_0_10"/>
<keyword evidence="3" id="KW-1185">Reference proteome</keyword>
<proteinExistence type="predicted"/>
<dbReference type="EMBL" id="AQHW01000017">
    <property type="protein sequence ID" value="KKB54173.1"/>
    <property type="molecule type" value="Genomic_DNA"/>
</dbReference>
<feature type="compositionally biased region" description="Low complexity" evidence="1">
    <location>
        <begin position="46"/>
        <end position="59"/>
    </location>
</feature>
<protein>
    <submittedName>
        <fullName evidence="2">Uncharacterized protein</fullName>
    </submittedName>
</protein>
<dbReference type="STRING" id="1203610.HMPREF1536_03754"/>
<dbReference type="RefSeq" id="WP_028728775.1">
    <property type="nucleotide sequence ID" value="NZ_AUAE01000037.1"/>
</dbReference>
<gene>
    <name evidence="2" type="ORF">HMPREF1536_03754</name>
</gene>
<sequence>MSTLKVIFDFILSVVKVFFPGKNNGRHSHPDHPVPECHCPDRPAPEGDGSSPGSSGSHPVDSETGETTAETEDAPEPDQPVAADRSGRLMGQALILVAIAGYLYKMVHY</sequence>
<organism evidence="2 3">
    <name type="scientific">Parabacteroides gordonii MS-1 = DSM 23371</name>
    <dbReference type="NCBI Taxonomy" id="1203610"/>
    <lineage>
        <taxon>Bacteria</taxon>
        <taxon>Pseudomonadati</taxon>
        <taxon>Bacteroidota</taxon>
        <taxon>Bacteroidia</taxon>
        <taxon>Bacteroidales</taxon>
        <taxon>Tannerellaceae</taxon>
        <taxon>Parabacteroides</taxon>
    </lineage>
</organism>
<name>A0A0F5J8Y4_9BACT</name>
<dbReference type="Proteomes" id="UP000033035">
    <property type="component" value="Unassembled WGS sequence"/>
</dbReference>
<feature type="region of interest" description="Disordered" evidence="1">
    <location>
        <begin position="22"/>
        <end position="86"/>
    </location>
</feature>